<accession>K4IFH1</accession>
<evidence type="ECO:0000313" key="2">
    <source>
        <dbReference type="Proteomes" id="UP000006954"/>
    </source>
</evidence>
<sequence>MGDMMSVAIYVNSKNGYNYLYSFGDNESEEQIKYEMENNLESFKPICGYLVSISSGVSASVETRLEEFMADLFVKSWD</sequence>
<dbReference type="Proteomes" id="UP000006954">
    <property type="component" value="Segment"/>
</dbReference>
<dbReference type="EMBL" id="JX181825">
    <property type="protein sequence ID" value="AFU64069.1"/>
    <property type="molecule type" value="Genomic_DNA"/>
</dbReference>
<protein>
    <submittedName>
        <fullName evidence="1">Uncharacterized protein</fullName>
    </submittedName>
</protein>
<dbReference type="RefSeq" id="YP_009148111.1">
    <property type="nucleotide sequence ID" value="NC_027344.1"/>
</dbReference>
<name>K4IFH1_9CAUD</name>
<organism evidence="1 2">
    <name type="scientific">Salmonella phage STML-198</name>
    <dbReference type="NCBI Taxonomy" id="1204531"/>
    <lineage>
        <taxon>Viruses</taxon>
        <taxon>Duplodnaviria</taxon>
        <taxon>Heunggongvirae</taxon>
        <taxon>Uroviricota</taxon>
        <taxon>Caudoviricetes</taxon>
        <taxon>Pantevenvirales</taxon>
        <taxon>Straboviridae</taxon>
        <taxon>Tevenvirinae</taxon>
        <taxon>Gelderlandvirus</taxon>
        <taxon>Gelderlandvirus stml198</taxon>
    </lineage>
</organism>
<keyword evidence="2" id="KW-1185">Reference proteome</keyword>
<evidence type="ECO:0000313" key="1">
    <source>
        <dbReference type="EMBL" id="AFU64069.1"/>
    </source>
</evidence>
<dbReference type="GeneID" id="24629923"/>
<reference evidence="1 2" key="1">
    <citation type="submission" date="2012-06" db="EMBL/GenBank/DDBJ databases">
        <title>Bacteriophages quickly and effectively reduce contamination of various foods with Salmonella.</title>
        <authorList>
            <person name="Woolston J."/>
            <person name="Parks A.R."/>
            <person name="Hanna L.F."/>
            <person name="Charbonneau D."/>
            <person name="Sulakvelidze A."/>
        </authorList>
    </citation>
    <scope>NUCLEOTIDE SEQUENCE [LARGE SCALE GENOMIC DNA]</scope>
    <source>
        <strain evidence="1">STML-198</strain>
    </source>
</reference>
<proteinExistence type="predicted"/>
<dbReference type="KEGG" id="vg:24629923"/>